<dbReference type="EMBL" id="VBOS01000136">
    <property type="protein sequence ID" value="TMQ57119.1"/>
    <property type="molecule type" value="Genomic_DNA"/>
</dbReference>
<sequence length="80" mass="8720">MKRTTLLIDETLYAELKRRAAAEGRTLTGVVETALRLGLQAGGGRRRTRIQLPSYDLGPFLVDPSERRALDPSPERGGGA</sequence>
<dbReference type="AlphaFoldDB" id="A0A538T0F1"/>
<name>A0A538T0F1_UNCEI</name>
<proteinExistence type="predicted"/>
<accession>A0A538T0F1</accession>
<dbReference type="Proteomes" id="UP000317716">
    <property type="component" value="Unassembled WGS sequence"/>
</dbReference>
<dbReference type="InterPro" id="IPR010985">
    <property type="entry name" value="Ribbon_hlx_hlx"/>
</dbReference>
<organism evidence="1 2">
    <name type="scientific">Eiseniibacteriota bacterium</name>
    <dbReference type="NCBI Taxonomy" id="2212470"/>
    <lineage>
        <taxon>Bacteria</taxon>
        <taxon>Candidatus Eiseniibacteriota</taxon>
    </lineage>
</organism>
<comment type="caution">
    <text evidence="1">The sequence shown here is derived from an EMBL/GenBank/DDBJ whole genome shotgun (WGS) entry which is preliminary data.</text>
</comment>
<gene>
    <name evidence="1" type="ORF">E6K72_03945</name>
</gene>
<protein>
    <recommendedName>
        <fullName evidence="3">CopG family transcriptional regulator</fullName>
    </recommendedName>
</protein>
<evidence type="ECO:0000313" key="2">
    <source>
        <dbReference type="Proteomes" id="UP000317716"/>
    </source>
</evidence>
<dbReference type="GO" id="GO:0006355">
    <property type="term" value="P:regulation of DNA-templated transcription"/>
    <property type="evidence" value="ECO:0007669"/>
    <property type="project" value="InterPro"/>
</dbReference>
<evidence type="ECO:0000313" key="1">
    <source>
        <dbReference type="EMBL" id="TMQ57119.1"/>
    </source>
</evidence>
<reference evidence="1 2" key="1">
    <citation type="journal article" date="2019" name="Nat. Microbiol.">
        <title>Mediterranean grassland soil C-N compound turnover is dependent on rainfall and depth, and is mediated by genomically divergent microorganisms.</title>
        <authorList>
            <person name="Diamond S."/>
            <person name="Andeer P.F."/>
            <person name="Li Z."/>
            <person name="Crits-Christoph A."/>
            <person name="Burstein D."/>
            <person name="Anantharaman K."/>
            <person name="Lane K.R."/>
            <person name="Thomas B.C."/>
            <person name="Pan C."/>
            <person name="Northen T.R."/>
            <person name="Banfield J.F."/>
        </authorList>
    </citation>
    <scope>NUCLEOTIDE SEQUENCE [LARGE SCALE GENOMIC DNA]</scope>
    <source>
        <strain evidence="1">WS_2</strain>
    </source>
</reference>
<evidence type="ECO:0008006" key="3">
    <source>
        <dbReference type="Google" id="ProtNLM"/>
    </source>
</evidence>
<dbReference type="SUPFAM" id="SSF47598">
    <property type="entry name" value="Ribbon-helix-helix"/>
    <property type="match status" value="1"/>
</dbReference>